<dbReference type="Proteomes" id="UP000291286">
    <property type="component" value="Unassembled WGS sequence"/>
</dbReference>
<proteinExistence type="predicted"/>
<feature type="transmembrane region" description="Helical" evidence="1">
    <location>
        <begin position="6"/>
        <end position="25"/>
    </location>
</feature>
<accession>A0A4Q8LC69</accession>
<evidence type="ECO:0000313" key="2">
    <source>
        <dbReference type="EMBL" id="TAA26423.1"/>
    </source>
</evidence>
<keyword evidence="1" id="KW-0812">Transmembrane</keyword>
<name>A0A4Q8LC69_9GAMM</name>
<gene>
    <name evidence="2" type="ORF">EA661_15955</name>
</gene>
<organism evidence="2 3">
    <name type="scientific">Pseudoxanthomonas winnipegensis</name>
    <dbReference type="NCBI Taxonomy" id="2480810"/>
    <lineage>
        <taxon>Bacteria</taxon>
        <taxon>Pseudomonadati</taxon>
        <taxon>Pseudomonadota</taxon>
        <taxon>Gammaproteobacteria</taxon>
        <taxon>Lysobacterales</taxon>
        <taxon>Lysobacteraceae</taxon>
        <taxon>Pseudoxanthomonas</taxon>
    </lineage>
</organism>
<dbReference type="RefSeq" id="WP_130520489.1">
    <property type="nucleotide sequence ID" value="NZ_SHMA01000006.1"/>
</dbReference>
<evidence type="ECO:0000256" key="1">
    <source>
        <dbReference type="SAM" id="Phobius"/>
    </source>
</evidence>
<evidence type="ECO:0000313" key="3">
    <source>
        <dbReference type="Proteomes" id="UP000291286"/>
    </source>
</evidence>
<sequence>MVTIALGLLCTTFGLIFLTGCFLRVDSPAFIERAAGDQNKITKLRTMQDAWTRLGKPRQFIASTSAYLIMGVGLLLLRYLPKFAEFWWIVPALLAVNALILLRVRKYAHSSLDDQLPGHAEVLKVIDRHVRMCITFGVVFGILALGF</sequence>
<keyword evidence="1" id="KW-0472">Membrane</keyword>
<protein>
    <submittedName>
        <fullName evidence="2">Uncharacterized protein</fullName>
    </submittedName>
</protein>
<keyword evidence="1" id="KW-1133">Transmembrane helix</keyword>
<feature type="transmembrane region" description="Helical" evidence="1">
    <location>
        <begin position="60"/>
        <end position="80"/>
    </location>
</feature>
<comment type="caution">
    <text evidence="2">The sequence shown here is derived from an EMBL/GenBank/DDBJ whole genome shotgun (WGS) entry which is preliminary data.</text>
</comment>
<dbReference type="AlphaFoldDB" id="A0A4Q8LC69"/>
<reference evidence="2 3" key="1">
    <citation type="submission" date="2019-02" db="EMBL/GenBank/DDBJ databases">
        <title>WGS of Pseudoxanthomonas species novum from clinical isolates.</title>
        <authorList>
            <person name="Bernier A.-M."/>
            <person name="Bernard K."/>
            <person name="Vachon A."/>
        </authorList>
    </citation>
    <scope>NUCLEOTIDE SEQUENCE [LARGE SCALE GENOMIC DNA]</scope>
    <source>
        <strain evidence="2 3">NML171202</strain>
    </source>
</reference>
<feature type="transmembrane region" description="Helical" evidence="1">
    <location>
        <begin position="86"/>
        <end position="104"/>
    </location>
</feature>
<dbReference type="EMBL" id="SHMB01000007">
    <property type="protein sequence ID" value="TAA26423.1"/>
    <property type="molecule type" value="Genomic_DNA"/>
</dbReference>